<comment type="caution">
    <text evidence="3">The sequence shown here is derived from an EMBL/GenBank/DDBJ whole genome shotgun (WGS) entry which is preliminary data.</text>
</comment>
<dbReference type="SUPFAM" id="SSF51735">
    <property type="entry name" value="NAD(P)-binding Rossmann-fold domains"/>
    <property type="match status" value="1"/>
</dbReference>
<accession>A0AB34KVL2</accession>
<organism evidence="3 4">
    <name type="scientific">Cladosporium halotolerans</name>
    <dbReference type="NCBI Taxonomy" id="1052096"/>
    <lineage>
        <taxon>Eukaryota</taxon>
        <taxon>Fungi</taxon>
        <taxon>Dikarya</taxon>
        <taxon>Ascomycota</taxon>
        <taxon>Pezizomycotina</taxon>
        <taxon>Dothideomycetes</taxon>
        <taxon>Dothideomycetidae</taxon>
        <taxon>Cladosporiales</taxon>
        <taxon>Cladosporiaceae</taxon>
        <taxon>Cladosporium</taxon>
    </lineage>
</organism>
<dbReference type="Gene3D" id="3.40.50.720">
    <property type="entry name" value="NAD(P)-binding Rossmann-like Domain"/>
    <property type="match status" value="1"/>
</dbReference>
<dbReference type="PANTHER" id="PTHR42760">
    <property type="entry name" value="SHORT-CHAIN DEHYDROGENASES/REDUCTASES FAMILY MEMBER"/>
    <property type="match status" value="1"/>
</dbReference>
<dbReference type="Proteomes" id="UP000803884">
    <property type="component" value="Unassembled WGS sequence"/>
</dbReference>
<dbReference type="RefSeq" id="XP_069230660.1">
    <property type="nucleotide sequence ID" value="XM_069372364.1"/>
</dbReference>
<evidence type="ECO:0000256" key="1">
    <source>
        <dbReference type="ARBA" id="ARBA00006484"/>
    </source>
</evidence>
<sequence length="249" mass="26033">MHLDLEEKVILVTGGTKGIGRAIVSSFLAEGATVHFCSRTAADPDPSHPADRAISATVDVSQPSQVASWVTSCASQSGRIDAVVANVSALAISTDDAAWQGAFATDLMGTRALVDAALPYLEVSKGSVVTIASVSGRVLDFTALPSPYGPMKAALIHYTAQLARTGAPKGIRANTVSPGNIYVEDGVWGNVEREQPDFFKKQWAENPLGRMGRAEEVADAVVFLASKRAGFVTGANMLVDGGLSQGIQF</sequence>
<dbReference type="AlphaFoldDB" id="A0AB34KVL2"/>
<keyword evidence="2" id="KW-0521">NADP</keyword>
<protein>
    <submittedName>
        <fullName evidence="3">Uncharacterized protein</fullName>
    </submittedName>
</protein>
<name>A0AB34KVL2_9PEZI</name>
<keyword evidence="4" id="KW-1185">Reference proteome</keyword>
<comment type="similarity">
    <text evidence="1">Belongs to the short-chain dehydrogenases/reductases (SDR) family.</text>
</comment>
<dbReference type="PRINTS" id="PR00081">
    <property type="entry name" value="GDHRDH"/>
</dbReference>
<evidence type="ECO:0000313" key="3">
    <source>
        <dbReference type="EMBL" id="KAL1587555.1"/>
    </source>
</evidence>
<gene>
    <name evidence="3" type="ORF">WHR41_03758</name>
</gene>
<dbReference type="InterPro" id="IPR036291">
    <property type="entry name" value="NAD(P)-bd_dom_sf"/>
</dbReference>
<dbReference type="EMBL" id="JAAQHG020000010">
    <property type="protein sequence ID" value="KAL1587555.1"/>
    <property type="molecule type" value="Genomic_DNA"/>
</dbReference>
<dbReference type="GeneID" id="96005202"/>
<proteinExistence type="inferred from homology"/>
<dbReference type="GO" id="GO:0016616">
    <property type="term" value="F:oxidoreductase activity, acting on the CH-OH group of donors, NAD or NADP as acceptor"/>
    <property type="evidence" value="ECO:0007669"/>
    <property type="project" value="TreeGrafter"/>
</dbReference>
<dbReference type="PANTHER" id="PTHR42760:SF135">
    <property type="entry name" value="BLL7886 PROTEIN"/>
    <property type="match status" value="1"/>
</dbReference>
<evidence type="ECO:0000313" key="4">
    <source>
        <dbReference type="Proteomes" id="UP000803884"/>
    </source>
</evidence>
<dbReference type="InterPro" id="IPR002347">
    <property type="entry name" value="SDR_fam"/>
</dbReference>
<dbReference type="Pfam" id="PF13561">
    <property type="entry name" value="adh_short_C2"/>
    <property type="match status" value="1"/>
</dbReference>
<dbReference type="GO" id="GO:0030497">
    <property type="term" value="P:fatty acid elongation"/>
    <property type="evidence" value="ECO:0007669"/>
    <property type="project" value="TreeGrafter"/>
</dbReference>
<reference evidence="3 4" key="1">
    <citation type="journal article" date="2020" name="Microbiol. Resour. Announc.">
        <title>Draft Genome Sequence of a Cladosporium Species Isolated from the Mesophotic Ascidian Didemnum maculosum.</title>
        <authorList>
            <person name="Gioti A."/>
            <person name="Siaperas R."/>
            <person name="Nikolaivits E."/>
            <person name="Le Goff G."/>
            <person name="Ouazzani J."/>
            <person name="Kotoulas G."/>
            <person name="Topakas E."/>
        </authorList>
    </citation>
    <scope>NUCLEOTIDE SEQUENCE [LARGE SCALE GENOMIC DNA]</scope>
    <source>
        <strain evidence="3 4">TM138-S3</strain>
    </source>
</reference>
<evidence type="ECO:0000256" key="2">
    <source>
        <dbReference type="ARBA" id="ARBA00022857"/>
    </source>
</evidence>
<dbReference type="FunFam" id="3.40.50.720:FF:000084">
    <property type="entry name" value="Short-chain dehydrogenase reductase"/>
    <property type="match status" value="1"/>
</dbReference>